<feature type="compositionally biased region" description="Basic and acidic residues" evidence="1">
    <location>
        <begin position="24"/>
        <end position="34"/>
    </location>
</feature>
<gene>
    <name evidence="3" type="ORF">EFA69_04545</name>
</gene>
<organism evidence="3 4">
    <name type="scientific">Rufibacter immobilis</name>
    <dbReference type="NCBI Taxonomy" id="1348778"/>
    <lineage>
        <taxon>Bacteria</taxon>
        <taxon>Pseudomonadati</taxon>
        <taxon>Bacteroidota</taxon>
        <taxon>Cytophagia</taxon>
        <taxon>Cytophagales</taxon>
        <taxon>Hymenobacteraceae</taxon>
        <taxon>Rufibacter</taxon>
    </lineage>
</organism>
<evidence type="ECO:0000313" key="3">
    <source>
        <dbReference type="EMBL" id="RNI32592.1"/>
    </source>
</evidence>
<evidence type="ECO:0000313" key="4">
    <source>
        <dbReference type="Proteomes" id="UP000271010"/>
    </source>
</evidence>
<feature type="region of interest" description="Disordered" evidence="1">
    <location>
        <begin position="23"/>
        <end position="66"/>
    </location>
</feature>
<evidence type="ECO:0000256" key="2">
    <source>
        <dbReference type="SAM" id="SignalP"/>
    </source>
</evidence>
<feature type="signal peptide" evidence="2">
    <location>
        <begin position="1"/>
        <end position="23"/>
    </location>
</feature>
<feature type="chain" id="PRO_5018003661" evidence="2">
    <location>
        <begin position="24"/>
        <end position="66"/>
    </location>
</feature>
<feature type="compositionally biased region" description="Acidic residues" evidence="1">
    <location>
        <begin position="56"/>
        <end position="66"/>
    </location>
</feature>
<accession>A0A3M9N493</accession>
<dbReference type="PROSITE" id="PS51257">
    <property type="entry name" value="PROKAR_LIPOPROTEIN"/>
    <property type="match status" value="1"/>
</dbReference>
<dbReference type="OrthoDB" id="850980at2"/>
<dbReference type="AlphaFoldDB" id="A0A3M9N493"/>
<dbReference type="EMBL" id="RJJE01000002">
    <property type="protein sequence ID" value="RNI32592.1"/>
    <property type="molecule type" value="Genomic_DNA"/>
</dbReference>
<keyword evidence="4" id="KW-1185">Reference proteome</keyword>
<keyword evidence="2" id="KW-0732">Signal</keyword>
<comment type="caution">
    <text evidence="3">The sequence shown here is derived from an EMBL/GenBank/DDBJ whole genome shotgun (WGS) entry which is preliminary data.</text>
</comment>
<protein>
    <submittedName>
        <fullName evidence="3">YtxH domain-containing protein</fullName>
    </submittedName>
</protein>
<sequence>MKKTLYAMALATGMMTFASCNNATEERAEDRSEQVEDAAEDAGDEIEEGAEKTGDAVEDAADDVKD</sequence>
<reference evidence="3 4" key="1">
    <citation type="submission" date="2018-11" db="EMBL/GenBank/DDBJ databases">
        <title>Rufibacter latericius sp. nov., isolated from water in Baiyang Lake.</title>
        <authorList>
            <person name="Yang Y."/>
        </authorList>
    </citation>
    <scope>NUCLEOTIDE SEQUENCE [LARGE SCALE GENOMIC DNA]</scope>
    <source>
        <strain evidence="3 4">MCC P1</strain>
    </source>
</reference>
<evidence type="ECO:0000256" key="1">
    <source>
        <dbReference type="SAM" id="MobiDB-lite"/>
    </source>
</evidence>
<dbReference type="Proteomes" id="UP000271010">
    <property type="component" value="Unassembled WGS sequence"/>
</dbReference>
<dbReference type="RefSeq" id="WP_123131892.1">
    <property type="nucleotide sequence ID" value="NZ_JBHMAD010000006.1"/>
</dbReference>
<feature type="compositionally biased region" description="Acidic residues" evidence="1">
    <location>
        <begin position="35"/>
        <end position="48"/>
    </location>
</feature>
<name>A0A3M9N493_9BACT</name>
<proteinExistence type="predicted"/>